<dbReference type="STRING" id="45071.Lpar_1427"/>
<dbReference type="Proteomes" id="UP000095229">
    <property type="component" value="Unassembled WGS sequence"/>
</dbReference>
<dbReference type="SUPFAM" id="SSF54909">
    <property type="entry name" value="Dimeric alpha+beta barrel"/>
    <property type="match status" value="2"/>
</dbReference>
<feature type="chain" id="PRO_5009179656" description="ABM domain-containing protein" evidence="1">
    <location>
        <begin position="22"/>
        <end position="246"/>
    </location>
</feature>
<feature type="signal peptide" evidence="1">
    <location>
        <begin position="1"/>
        <end position="21"/>
    </location>
</feature>
<proteinExistence type="predicted"/>
<name>A0A1E5JSR8_9GAMM</name>
<evidence type="ECO:0000313" key="2">
    <source>
        <dbReference type="EMBL" id="OEH47567.1"/>
    </source>
</evidence>
<dbReference type="RefSeq" id="WP_237759361.1">
    <property type="nucleotide sequence ID" value="NZ_CAAAIE010000005.1"/>
</dbReference>
<keyword evidence="1" id="KW-0732">Signal</keyword>
<protein>
    <recommendedName>
        <fullName evidence="4">ABM domain-containing protein</fullName>
    </recommendedName>
</protein>
<dbReference type="Gene3D" id="3.30.70.100">
    <property type="match status" value="2"/>
</dbReference>
<sequence>MKIKLLSICVLTFGFITSNYASKTTMPINANTIHKATYINMESKQEFMTNFEEFLKKGAQLVRQTEPNTALWFALKEDNHLAIFDIFFDEKGREQHFTGQVANALKENASQLVVGGWAQGVLPHVSNYDVIASNNFNLNMVLAAKEASYFVFKANPGKSHELELLLREGSQLINATEPKTYFWVALKTDKDTYAIFDAFHDKAAQKVHFSGQVALTLQKNAEHLIAGGWEAGVLAHVHNLQIIVSS</sequence>
<dbReference type="InterPro" id="IPR011008">
    <property type="entry name" value="Dimeric_a/b-barrel"/>
</dbReference>
<dbReference type="PATRIC" id="fig|45071.6.peg.1534"/>
<dbReference type="AlphaFoldDB" id="A0A1E5JSR8"/>
<accession>A0A1E5JSR8</accession>
<gene>
    <name evidence="2" type="ORF">lpari_01419</name>
</gene>
<keyword evidence="3" id="KW-1185">Reference proteome</keyword>
<evidence type="ECO:0000256" key="1">
    <source>
        <dbReference type="SAM" id="SignalP"/>
    </source>
</evidence>
<organism evidence="2 3">
    <name type="scientific">Legionella parisiensis</name>
    <dbReference type="NCBI Taxonomy" id="45071"/>
    <lineage>
        <taxon>Bacteria</taxon>
        <taxon>Pseudomonadati</taxon>
        <taxon>Pseudomonadota</taxon>
        <taxon>Gammaproteobacteria</taxon>
        <taxon>Legionellales</taxon>
        <taxon>Legionellaceae</taxon>
        <taxon>Legionella</taxon>
    </lineage>
</organism>
<reference evidence="2 3" key="1">
    <citation type="submission" date="2016-02" db="EMBL/GenBank/DDBJ databases">
        <title>Secondary metabolites in Legionella.</title>
        <authorList>
            <person name="Tobias N.J."/>
            <person name="Bode H.B."/>
        </authorList>
    </citation>
    <scope>NUCLEOTIDE SEQUENCE [LARGE SCALE GENOMIC DNA]</scope>
    <source>
        <strain evidence="2 3">DSM 19216</strain>
    </source>
</reference>
<evidence type="ECO:0008006" key="4">
    <source>
        <dbReference type="Google" id="ProtNLM"/>
    </source>
</evidence>
<dbReference type="EMBL" id="LSOG01000045">
    <property type="protein sequence ID" value="OEH47567.1"/>
    <property type="molecule type" value="Genomic_DNA"/>
</dbReference>
<comment type="caution">
    <text evidence="2">The sequence shown here is derived from an EMBL/GenBank/DDBJ whole genome shotgun (WGS) entry which is preliminary data.</text>
</comment>
<evidence type="ECO:0000313" key="3">
    <source>
        <dbReference type="Proteomes" id="UP000095229"/>
    </source>
</evidence>